<dbReference type="RefSeq" id="WP_289725614.1">
    <property type="nucleotide sequence ID" value="NZ_JAUDUY010000007.1"/>
</dbReference>
<evidence type="ECO:0000313" key="3">
    <source>
        <dbReference type="EMBL" id="MDM9632249.1"/>
    </source>
</evidence>
<keyword evidence="2" id="KW-0472">Membrane</keyword>
<feature type="transmembrane region" description="Helical" evidence="2">
    <location>
        <begin position="320"/>
        <end position="338"/>
    </location>
</feature>
<comment type="caution">
    <text evidence="3">The sequence shown here is derived from an EMBL/GenBank/DDBJ whole genome shotgun (WGS) entry which is preliminary data.</text>
</comment>
<feature type="compositionally biased region" description="Basic and acidic residues" evidence="1">
    <location>
        <begin position="213"/>
        <end position="234"/>
    </location>
</feature>
<name>A0ABT7WH55_9FLAO</name>
<organism evidence="3 4">
    <name type="scientific">Robiginitalea aurantiaca</name>
    <dbReference type="NCBI Taxonomy" id="3056915"/>
    <lineage>
        <taxon>Bacteria</taxon>
        <taxon>Pseudomonadati</taxon>
        <taxon>Bacteroidota</taxon>
        <taxon>Flavobacteriia</taxon>
        <taxon>Flavobacteriales</taxon>
        <taxon>Flavobacteriaceae</taxon>
        <taxon>Robiginitalea</taxon>
    </lineage>
</organism>
<dbReference type="EMBL" id="JAUDUY010000007">
    <property type="protein sequence ID" value="MDM9632249.1"/>
    <property type="molecule type" value="Genomic_DNA"/>
</dbReference>
<keyword evidence="4" id="KW-1185">Reference proteome</keyword>
<keyword evidence="2" id="KW-1133">Transmembrane helix</keyword>
<evidence type="ECO:0000313" key="4">
    <source>
        <dbReference type="Proteomes" id="UP001174839"/>
    </source>
</evidence>
<dbReference type="Proteomes" id="UP001174839">
    <property type="component" value="Unassembled WGS sequence"/>
</dbReference>
<reference evidence="3" key="1">
    <citation type="submission" date="2023-06" db="EMBL/GenBank/DDBJ databases">
        <title>Robiginitalea aurantiacus sp. nov. and Algoriphagus sediminis sp. nov., isolated from coastal sediment.</title>
        <authorList>
            <person name="Zhou Z.Y."/>
            <person name="An J."/>
            <person name="Jia Y.W."/>
            <person name="Du Z.J."/>
        </authorList>
    </citation>
    <scope>NUCLEOTIDE SEQUENCE</scope>
    <source>
        <strain evidence="3">M39</strain>
    </source>
</reference>
<gene>
    <name evidence="3" type="ORF">QU605_12255</name>
</gene>
<dbReference type="InterPro" id="IPR019613">
    <property type="entry name" value="DUF4198"/>
</dbReference>
<protein>
    <submittedName>
        <fullName evidence="3">DUF4198 domain-containing protein</fullName>
    </submittedName>
</protein>
<proteinExistence type="predicted"/>
<feature type="region of interest" description="Disordered" evidence="1">
    <location>
        <begin position="207"/>
        <end position="243"/>
    </location>
</feature>
<evidence type="ECO:0000256" key="1">
    <source>
        <dbReference type="SAM" id="MobiDB-lite"/>
    </source>
</evidence>
<accession>A0ABT7WH55</accession>
<dbReference type="Pfam" id="PF10670">
    <property type="entry name" value="DUF4198"/>
    <property type="match status" value="1"/>
</dbReference>
<sequence>MRKKLLLLGLLVLLSGHDMYLKLDSYFLPPATPVELHLYNGTFNKSENVITTDRMLDVSLAGQGRRVAVETSQWSDRDSITVLNFTTGDAGTWVAGVSTAPRNIEMSAGDFNNYLEHDGVLDMLEWRRENNAMDEPAVEKYSKHVKAIFQVGDKTSEDWATVLGYPIEFVPLENPYDLHPGHTLGVKLLLGGQPLANQLVYVGFEGNGADAQGHTHEEGQDHDHDHDSEADHSHTGGTQVRTNEEGIAQVFLPAKGTWYLRTIHLVASEVPGLTHESNWATLTFGVGEGHAHTHTTGVEAESGNDPAASGDNGIQDTTPAYWYGLGGVLILAVLYFIFRRKKG</sequence>
<evidence type="ECO:0000256" key="2">
    <source>
        <dbReference type="SAM" id="Phobius"/>
    </source>
</evidence>
<keyword evidence="2" id="KW-0812">Transmembrane</keyword>